<keyword evidence="4" id="KW-0234">DNA repair</keyword>
<feature type="region of interest" description="Disordered" evidence="8">
    <location>
        <begin position="388"/>
        <end position="445"/>
    </location>
</feature>
<evidence type="ECO:0000256" key="8">
    <source>
        <dbReference type="SAM" id="MobiDB-lite"/>
    </source>
</evidence>
<dbReference type="CDD" id="cd22285">
    <property type="entry name" value="HD_XLF_N"/>
    <property type="match status" value="1"/>
</dbReference>
<keyword evidence="2" id="KW-0227">DNA damage</keyword>
<feature type="region of interest" description="Disordered" evidence="8">
    <location>
        <begin position="301"/>
        <end position="356"/>
    </location>
</feature>
<protein>
    <recommendedName>
        <fullName evidence="7">Non-homologous end-joining factor 1</fullName>
    </recommendedName>
</protein>
<evidence type="ECO:0000256" key="5">
    <source>
        <dbReference type="ARBA" id="ARBA00023242"/>
    </source>
</evidence>
<dbReference type="InterPro" id="IPR015381">
    <property type="entry name" value="XLF-like_N"/>
</dbReference>
<dbReference type="OrthoDB" id="2155935at2759"/>
<evidence type="ECO:0000313" key="10">
    <source>
        <dbReference type="EMBL" id="KAF2073641.1"/>
    </source>
</evidence>
<evidence type="ECO:0000256" key="1">
    <source>
        <dbReference type="ARBA" id="ARBA00004123"/>
    </source>
</evidence>
<evidence type="ECO:0000313" key="11">
    <source>
        <dbReference type="Proteomes" id="UP000695562"/>
    </source>
</evidence>
<comment type="caution">
    <text evidence="10">The sequence shown here is derived from an EMBL/GenBank/DDBJ whole genome shotgun (WGS) entry which is preliminary data.</text>
</comment>
<feature type="domain" description="XLF-like N-terminal" evidence="9">
    <location>
        <begin position="23"/>
        <end position="137"/>
    </location>
</feature>
<evidence type="ECO:0000256" key="2">
    <source>
        <dbReference type="ARBA" id="ARBA00022763"/>
    </source>
</evidence>
<sequence length="445" mass="50790">MTNSTTNKTEINDIILDLKYSDWRSFTIDNTMYFIKSNFKSESYSIIVTDLIMVWYKHSNEKKTNRDKQDINMTKRFNSHLDSPTETILSILQETLCVNEKKHETLFKVSCNSCYELSLSLSMKISFYTFKWIFECDPLEKNTITNIESRKSHSEFIRDHLLLPLLFINKSCLDQLTKLTNHCTNLEKMLNTSISQQQQQQQDNRSTSVPSLLVGDKKRQLTIAAATINNSSSQSSLAFMGAKSSTVPQLLTRQDVDFNDKNFNLIGNDPIFKKYVDHLNIIEETNNNTTVITNYDEYDSDDEEISKPFTMPSSTSNNTTITSNNTELNLYYDETPKKPNNNKRKSNTVKLNSLPSSINFSSSLTDSTSSSSLSLSLSNSFGLSQGDDYLYDGGGPSSSQSNINHSTNSDNTTGDEMQEYKRRQEIQDQIESSKNKQKKKKPKFV</sequence>
<dbReference type="InterPro" id="IPR038051">
    <property type="entry name" value="XRCC4-like_N_sf"/>
</dbReference>
<name>A0A8J4PUE2_9MYCE</name>
<dbReference type="AlphaFoldDB" id="A0A8J4PUE2"/>
<evidence type="ECO:0000256" key="4">
    <source>
        <dbReference type="ARBA" id="ARBA00023204"/>
    </source>
</evidence>
<dbReference type="GO" id="GO:0006303">
    <property type="term" value="P:double-strand break repair via nonhomologous end joining"/>
    <property type="evidence" value="ECO:0007669"/>
    <property type="project" value="TreeGrafter"/>
</dbReference>
<evidence type="ECO:0000259" key="9">
    <source>
        <dbReference type="Pfam" id="PF09302"/>
    </source>
</evidence>
<feature type="compositionally biased region" description="Polar residues" evidence="8">
    <location>
        <begin position="397"/>
        <end position="415"/>
    </location>
</feature>
<dbReference type="Pfam" id="PF09302">
    <property type="entry name" value="XLF"/>
    <property type="match status" value="1"/>
</dbReference>
<keyword evidence="3" id="KW-0238">DNA-binding</keyword>
<dbReference type="Proteomes" id="UP000695562">
    <property type="component" value="Unassembled WGS sequence"/>
</dbReference>
<dbReference type="PANTHER" id="PTHR32235">
    <property type="entry name" value="NON-HOMOLOGOUS END-JOINING FACTOR 1"/>
    <property type="match status" value="1"/>
</dbReference>
<dbReference type="Gene3D" id="2.170.210.10">
    <property type="entry name" value="DNA double-strand break repair and VJ recombination XRCC4, N-terminal"/>
    <property type="match status" value="1"/>
</dbReference>
<accession>A0A8J4PUE2</accession>
<organism evidence="10 11">
    <name type="scientific">Polysphondylium violaceum</name>
    <dbReference type="NCBI Taxonomy" id="133409"/>
    <lineage>
        <taxon>Eukaryota</taxon>
        <taxon>Amoebozoa</taxon>
        <taxon>Evosea</taxon>
        <taxon>Eumycetozoa</taxon>
        <taxon>Dictyostelia</taxon>
        <taxon>Dictyosteliales</taxon>
        <taxon>Dictyosteliaceae</taxon>
        <taxon>Polysphondylium</taxon>
    </lineage>
</organism>
<keyword evidence="11" id="KW-1185">Reference proteome</keyword>
<feature type="compositionally biased region" description="Basic and acidic residues" evidence="8">
    <location>
        <begin position="418"/>
        <end position="434"/>
    </location>
</feature>
<gene>
    <name evidence="10" type="ORF">CYY_005060</name>
</gene>
<reference evidence="10" key="1">
    <citation type="submission" date="2020-01" db="EMBL/GenBank/DDBJ databases">
        <title>Development of genomics and gene disruption for Polysphondylium violaceum indicates a role for the polyketide synthase stlB in stalk morphogenesis.</title>
        <authorList>
            <person name="Narita B."/>
            <person name="Kawabe Y."/>
            <person name="Kin K."/>
            <person name="Saito T."/>
            <person name="Gibbs R."/>
            <person name="Kuspa A."/>
            <person name="Muzny D."/>
            <person name="Queller D."/>
            <person name="Richards S."/>
            <person name="Strassman J."/>
            <person name="Sucgang R."/>
            <person name="Worley K."/>
            <person name="Schaap P."/>
        </authorList>
    </citation>
    <scope>NUCLEOTIDE SEQUENCE</scope>
    <source>
        <strain evidence="10">QSvi11</strain>
    </source>
</reference>
<dbReference type="PANTHER" id="PTHR32235:SF1">
    <property type="entry name" value="NON-HOMOLOGOUS END-JOINING FACTOR 1"/>
    <property type="match status" value="1"/>
</dbReference>
<dbReference type="EMBL" id="AJWJ01000192">
    <property type="protein sequence ID" value="KAF2073641.1"/>
    <property type="molecule type" value="Genomic_DNA"/>
</dbReference>
<feature type="compositionally biased region" description="Low complexity" evidence="8">
    <location>
        <begin position="313"/>
        <end position="326"/>
    </location>
</feature>
<keyword evidence="5" id="KW-0539">Nucleus</keyword>
<evidence type="ECO:0000256" key="7">
    <source>
        <dbReference type="ARBA" id="ARBA00044529"/>
    </source>
</evidence>
<feature type="compositionally biased region" description="Basic residues" evidence="8">
    <location>
        <begin position="435"/>
        <end position="445"/>
    </location>
</feature>
<evidence type="ECO:0000256" key="6">
    <source>
        <dbReference type="ARBA" id="ARBA00025747"/>
    </source>
</evidence>
<dbReference type="InterPro" id="IPR052287">
    <property type="entry name" value="NHEJ_factor"/>
</dbReference>
<comment type="similarity">
    <text evidence="6">Belongs to the XRCC4-XLF family. XLF subfamily.</text>
</comment>
<dbReference type="GO" id="GO:0032807">
    <property type="term" value="C:DNA ligase IV complex"/>
    <property type="evidence" value="ECO:0007669"/>
    <property type="project" value="TreeGrafter"/>
</dbReference>
<dbReference type="GO" id="GO:0045027">
    <property type="term" value="F:DNA end binding"/>
    <property type="evidence" value="ECO:0007669"/>
    <property type="project" value="TreeGrafter"/>
</dbReference>
<evidence type="ECO:0000256" key="3">
    <source>
        <dbReference type="ARBA" id="ARBA00023125"/>
    </source>
</evidence>
<comment type="subcellular location">
    <subcellularLocation>
        <location evidence="1">Nucleus</location>
    </subcellularLocation>
</comment>
<proteinExistence type="inferred from homology"/>